<proteinExistence type="predicted"/>
<accession>A0A0A0D5D4</accession>
<gene>
    <name evidence="2" type="ORF">P409_22380</name>
</gene>
<evidence type="ECO:0000313" key="2">
    <source>
        <dbReference type="EMBL" id="KGM32267.1"/>
    </source>
</evidence>
<feature type="signal peptide" evidence="1">
    <location>
        <begin position="1"/>
        <end position="20"/>
    </location>
</feature>
<evidence type="ECO:0000313" key="3">
    <source>
        <dbReference type="Proteomes" id="UP000029995"/>
    </source>
</evidence>
<feature type="chain" id="PRO_5001960464" description="DUF4189 domain-containing protein" evidence="1">
    <location>
        <begin position="21"/>
        <end position="81"/>
    </location>
</feature>
<dbReference type="EMBL" id="JANX01000347">
    <property type="protein sequence ID" value="KGM32267.1"/>
    <property type="molecule type" value="Genomic_DNA"/>
</dbReference>
<organism evidence="2 3">
    <name type="scientific">Inquilinus limosus MP06</name>
    <dbReference type="NCBI Taxonomy" id="1398085"/>
    <lineage>
        <taxon>Bacteria</taxon>
        <taxon>Pseudomonadati</taxon>
        <taxon>Pseudomonadota</taxon>
        <taxon>Alphaproteobacteria</taxon>
        <taxon>Rhodospirillales</taxon>
        <taxon>Rhodospirillaceae</taxon>
        <taxon>Inquilinus</taxon>
    </lineage>
</organism>
<evidence type="ECO:0000256" key="1">
    <source>
        <dbReference type="SAM" id="SignalP"/>
    </source>
</evidence>
<sequence length="81" mass="8707">MRRVFFGLAGLIAVAGPAWAAGEYGVFCADNRIEIEMRTLEQEKTARGSNVCQFGAFDYLSDAQSFVAKNFGSQGAACSCK</sequence>
<dbReference type="RefSeq" id="WP_034843882.1">
    <property type="nucleotide sequence ID" value="NZ_JANX01000347.1"/>
</dbReference>
<dbReference type="AlphaFoldDB" id="A0A0A0D5D4"/>
<evidence type="ECO:0008006" key="4">
    <source>
        <dbReference type="Google" id="ProtNLM"/>
    </source>
</evidence>
<comment type="caution">
    <text evidence="2">The sequence shown here is derived from an EMBL/GenBank/DDBJ whole genome shotgun (WGS) entry which is preliminary data.</text>
</comment>
<protein>
    <recommendedName>
        <fullName evidence="4">DUF4189 domain-containing protein</fullName>
    </recommendedName>
</protein>
<dbReference type="OrthoDB" id="7289919at2"/>
<keyword evidence="1" id="KW-0732">Signal</keyword>
<dbReference type="Proteomes" id="UP000029995">
    <property type="component" value="Unassembled WGS sequence"/>
</dbReference>
<name>A0A0A0D5D4_9PROT</name>
<reference evidence="2 3" key="1">
    <citation type="submission" date="2014-01" db="EMBL/GenBank/DDBJ databases">
        <title>Genome sequence determination for a cystic fibrosis isolate, Inquilinus limosus.</title>
        <authorList>
            <person name="Pino M."/>
            <person name="Di Conza J."/>
            <person name="Gutkind G."/>
        </authorList>
    </citation>
    <scope>NUCLEOTIDE SEQUENCE [LARGE SCALE GENOMIC DNA]</scope>
    <source>
        <strain evidence="2 3">MP06</strain>
    </source>
</reference>